<evidence type="ECO:0000256" key="3">
    <source>
        <dbReference type="ARBA" id="ARBA00022679"/>
    </source>
</evidence>
<dbReference type="PANTHER" id="PTHR43667:SF2">
    <property type="entry name" value="FATTY ACID C-METHYL TRANSFERASE"/>
    <property type="match status" value="1"/>
</dbReference>
<accession>A0A4Z1P8P8</accession>
<dbReference type="EMBL" id="SNSC02000003">
    <property type="protein sequence ID" value="TID25667.1"/>
    <property type="molecule type" value="Genomic_DNA"/>
</dbReference>
<keyword evidence="4" id="KW-0949">S-adenosyl-L-methionine</keyword>
<keyword evidence="3" id="KW-0808">Transferase</keyword>
<keyword evidence="2" id="KW-0489">Methyltransferase</keyword>
<dbReference type="GO" id="GO:0008610">
    <property type="term" value="P:lipid biosynthetic process"/>
    <property type="evidence" value="ECO:0007669"/>
    <property type="project" value="InterPro"/>
</dbReference>
<protein>
    <submittedName>
        <fullName evidence="6">Cyclopropane-fatty-acyl-phospholipid synthase</fullName>
    </submittedName>
</protein>
<dbReference type="Gene3D" id="3.40.50.150">
    <property type="entry name" value="Vaccinia Virus protein VP39"/>
    <property type="match status" value="1"/>
</dbReference>
<dbReference type="Pfam" id="PF02353">
    <property type="entry name" value="CMAS"/>
    <property type="match status" value="1"/>
</dbReference>
<dbReference type="Proteomes" id="UP000298493">
    <property type="component" value="Unassembled WGS sequence"/>
</dbReference>
<evidence type="ECO:0000256" key="1">
    <source>
        <dbReference type="ARBA" id="ARBA00010815"/>
    </source>
</evidence>
<dbReference type="PIRSF" id="PIRSF003085">
    <property type="entry name" value="CMAS"/>
    <property type="match status" value="1"/>
</dbReference>
<comment type="caution">
    <text evidence="6">The sequence shown here is derived from an EMBL/GenBank/DDBJ whole genome shotgun (WGS) entry which is preliminary data.</text>
</comment>
<dbReference type="PANTHER" id="PTHR43667">
    <property type="entry name" value="CYCLOPROPANE-FATTY-ACYL-PHOSPHOLIPID SYNTHASE"/>
    <property type="match status" value="1"/>
</dbReference>
<dbReference type="InterPro" id="IPR003333">
    <property type="entry name" value="CMAS"/>
</dbReference>
<proteinExistence type="inferred from homology"/>
<evidence type="ECO:0000313" key="7">
    <source>
        <dbReference type="Proteomes" id="UP000298493"/>
    </source>
</evidence>
<dbReference type="CDD" id="cd02440">
    <property type="entry name" value="AdoMet_MTases"/>
    <property type="match status" value="1"/>
</dbReference>
<dbReference type="InterPro" id="IPR029063">
    <property type="entry name" value="SAM-dependent_MTases_sf"/>
</dbReference>
<dbReference type="InterPro" id="IPR050723">
    <property type="entry name" value="CFA/CMAS"/>
</dbReference>
<evidence type="ECO:0000313" key="6">
    <source>
        <dbReference type="EMBL" id="TID25667.1"/>
    </source>
</evidence>
<gene>
    <name evidence="6" type="ORF">E6O75_ATG03530</name>
</gene>
<evidence type="ECO:0000256" key="4">
    <source>
        <dbReference type="ARBA" id="ARBA00022691"/>
    </source>
</evidence>
<dbReference type="STRING" id="86259.A0A4Z1P8P8"/>
<keyword evidence="5" id="KW-0443">Lipid metabolism</keyword>
<dbReference type="SUPFAM" id="SSF53335">
    <property type="entry name" value="S-adenosyl-L-methionine-dependent methyltransferases"/>
    <property type="match status" value="1"/>
</dbReference>
<keyword evidence="7" id="KW-1185">Reference proteome</keyword>
<organism evidence="6 7">
    <name type="scientific">Venturia nashicola</name>
    <dbReference type="NCBI Taxonomy" id="86259"/>
    <lineage>
        <taxon>Eukaryota</taxon>
        <taxon>Fungi</taxon>
        <taxon>Dikarya</taxon>
        <taxon>Ascomycota</taxon>
        <taxon>Pezizomycotina</taxon>
        <taxon>Dothideomycetes</taxon>
        <taxon>Pleosporomycetidae</taxon>
        <taxon>Venturiales</taxon>
        <taxon>Venturiaceae</taxon>
        <taxon>Venturia</taxon>
    </lineage>
</organism>
<comment type="similarity">
    <text evidence="1">Belongs to the CFA/CMAS family.</text>
</comment>
<reference evidence="6 7" key="1">
    <citation type="submission" date="2019-04" db="EMBL/GenBank/DDBJ databases">
        <title>High contiguity whole genome sequence and gene annotation resource for two Venturia nashicola isolates.</title>
        <authorList>
            <person name="Prokchorchik M."/>
            <person name="Won K."/>
            <person name="Lee Y."/>
            <person name="Choi E.D."/>
            <person name="Segonzac C."/>
            <person name="Sohn K.H."/>
        </authorList>
    </citation>
    <scope>NUCLEOTIDE SEQUENCE [LARGE SCALE GENOMIC DNA]</scope>
    <source>
        <strain evidence="6 7">PRI2</strain>
    </source>
</reference>
<dbReference type="GO" id="GO:0008168">
    <property type="term" value="F:methyltransferase activity"/>
    <property type="evidence" value="ECO:0007669"/>
    <property type="project" value="UniProtKB-KW"/>
</dbReference>
<dbReference type="GO" id="GO:0032259">
    <property type="term" value="P:methylation"/>
    <property type="evidence" value="ECO:0007669"/>
    <property type="project" value="UniProtKB-KW"/>
</dbReference>
<dbReference type="AlphaFoldDB" id="A0A4Z1P8P8"/>
<name>A0A4Z1P8P8_9PEZI</name>
<evidence type="ECO:0000256" key="2">
    <source>
        <dbReference type="ARBA" id="ARBA00022603"/>
    </source>
</evidence>
<evidence type="ECO:0000256" key="5">
    <source>
        <dbReference type="ARBA" id="ARBA00023098"/>
    </source>
</evidence>
<sequence length="461" mass="51800">MTLLSPVVSRFHALRTYTGSLAWIPLVQFSRNTCLSLLSRIQIGRLEIIDVDGETYTLGGNEIPEAKGGNILTTPQVILRVHKDTFWVRLLLFADMGFADGYLLSEISCDNLTAFFTIFVLNKPYLSGGTTITASISNSLTGLLRATNTLQNARLNISAHYDISNTMFAAFLSKDMTYSCPIWLPKSHPHSATETLEEAQDRKLARFITNCRIKNGDRVLEIGTGWGSMAIKAVKETGCTVTSLTLSVEQKELAEDRIEEAGLSDKIKVLLCDYRALEIPEEGPFDKVISIEMLEAVGREYLPTYFECVDRLLKKEGGIACFQCITIPESRYESYSKSDDFIRRYIFPGGHLPSISQLHTSITTGSKNTLVIDTIENIGAHYAKTLRIWKENFLGEFDDKIRPALLKEHEGMTKVDVETFRRKWEYYFTYCEAGFATKTLGDHIFTVSREGAVEVIEDVPL</sequence>